<feature type="transmembrane region" description="Helical" evidence="1">
    <location>
        <begin position="6"/>
        <end position="24"/>
    </location>
</feature>
<evidence type="ECO:0008006" key="4">
    <source>
        <dbReference type="Google" id="ProtNLM"/>
    </source>
</evidence>
<evidence type="ECO:0000313" key="2">
    <source>
        <dbReference type="EMBL" id="PBK60669.1"/>
    </source>
</evidence>
<dbReference type="InterPro" id="IPR036188">
    <property type="entry name" value="FAD/NAD-bd_sf"/>
</dbReference>
<evidence type="ECO:0000256" key="1">
    <source>
        <dbReference type="SAM" id="Phobius"/>
    </source>
</evidence>
<gene>
    <name evidence="2" type="ORF">ARMSODRAFT_897817</name>
</gene>
<organism evidence="2 3">
    <name type="scientific">Armillaria solidipes</name>
    <dbReference type="NCBI Taxonomy" id="1076256"/>
    <lineage>
        <taxon>Eukaryota</taxon>
        <taxon>Fungi</taxon>
        <taxon>Dikarya</taxon>
        <taxon>Basidiomycota</taxon>
        <taxon>Agaricomycotina</taxon>
        <taxon>Agaricomycetes</taxon>
        <taxon>Agaricomycetidae</taxon>
        <taxon>Agaricales</taxon>
        <taxon>Marasmiineae</taxon>
        <taxon>Physalacriaceae</taxon>
        <taxon>Armillaria</taxon>
    </lineage>
</organism>
<dbReference type="AlphaFoldDB" id="A0A2H3APD4"/>
<dbReference type="EMBL" id="KZ293484">
    <property type="protein sequence ID" value="PBK60669.1"/>
    <property type="molecule type" value="Genomic_DNA"/>
</dbReference>
<keyword evidence="1" id="KW-0812">Transmembrane</keyword>
<dbReference type="Gene3D" id="3.50.50.60">
    <property type="entry name" value="FAD/NAD(P)-binding domain"/>
    <property type="match status" value="1"/>
</dbReference>
<protein>
    <recommendedName>
        <fullName evidence="4">FAD/NAD(P)-binding domain-containing protein</fullName>
    </recommendedName>
</protein>
<dbReference type="SUPFAM" id="SSF51905">
    <property type="entry name" value="FAD/NAD(P)-binding domain"/>
    <property type="match status" value="1"/>
</dbReference>
<keyword evidence="1" id="KW-0472">Membrane</keyword>
<keyword evidence="1" id="KW-1133">Transmembrane helix</keyword>
<proteinExistence type="predicted"/>
<reference evidence="3" key="1">
    <citation type="journal article" date="2017" name="Nat. Ecol. Evol.">
        <title>Genome expansion and lineage-specific genetic innovations in the forest pathogenic fungi Armillaria.</title>
        <authorList>
            <person name="Sipos G."/>
            <person name="Prasanna A.N."/>
            <person name="Walter M.C."/>
            <person name="O'Connor E."/>
            <person name="Balint B."/>
            <person name="Krizsan K."/>
            <person name="Kiss B."/>
            <person name="Hess J."/>
            <person name="Varga T."/>
            <person name="Slot J."/>
            <person name="Riley R."/>
            <person name="Boka B."/>
            <person name="Rigling D."/>
            <person name="Barry K."/>
            <person name="Lee J."/>
            <person name="Mihaltcheva S."/>
            <person name="LaButti K."/>
            <person name="Lipzen A."/>
            <person name="Waldron R."/>
            <person name="Moloney N.M."/>
            <person name="Sperisen C."/>
            <person name="Kredics L."/>
            <person name="Vagvoelgyi C."/>
            <person name="Patrignani A."/>
            <person name="Fitzpatrick D."/>
            <person name="Nagy I."/>
            <person name="Doyle S."/>
            <person name="Anderson J.B."/>
            <person name="Grigoriev I.V."/>
            <person name="Gueldener U."/>
            <person name="Muensterkoetter M."/>
            <person name="Nagy L.G."/>
        </authorList>
    </citation>
    <scope>NUCLEOTIDE SEQUENCE [LARGE SCALE GENOMIC DNA]</scope>
    <source>
        <strain evidence="3">28-4</strain>
    </source>
</reference>
<accession>A0A2H3APD4</accession>
<dbReference type="Proteomes" id="UP000218334">
    <property type="component" value="Unassembled WGS sequence"/>
</dbReference>
<keyword evidence="3" id="KW-1185">Reference proteome</keyword>
<name>A0A2H3APD4_9AGAR</name>
<sequence>MNLLWAPVAALGVYYVFLFLERAFRRRLLLTQTCVFDVDSLGHRFPAQKIKGTAVICGGSIAGLTAARVCHDHFEDVVIIEPEAWLNSADAKRPDSWNQENKRSRVMQYESFHALLTIGYRTMMKLFPDFTGECKSSAIRTGPNDTHVHLWGNNPKKPYNEYGGTLPKTIYTGRIGLETLLRRLVLGGKYNNIRQITGTATGVSRNTSNPRFIEQVSIRTAEGAIVDIPAALVIDCTGSTTAGLKWLQREGYGFSDTYSKIQRPLDGLKIAYDQKLRYSTLQFCVPPELGRKLPGLPVPYDECGVIYCLIADPEKENRGVYSQRIDGDFMQICFSISGGDDVELPTTLEEARTWTRSLITEVPIPEGWFAMLDMLEEVQESMACSQVRFGPSTWIQYEKGVNLPSNWIAAGDSVMKVNPLHGQGCSKAMYGAICLNQLLQTVQSSIPEDFSQKYFRMHAAKIEPLWYILLILPNLNYAFASTVPVLGETLSEGSLLRWYMKKFMILSFTDAQAGSAIWHFRVLLAPSIDLLQPRLLFKVLWSLIKP</sequence>
<evidence type="ECO:0000313" key="3">
    <source>
        <dbReference type="Proteomes" id="UP000218334"/>
    </source>
</evidence>